<dbReference type="PANTHER" id="PTHR30582">
    <property type="entry name" value="L,D-TRANSPEPTIDASE"/>
    <property type="match status" value="1"/>
</dbReference>
<evidence type="ECO:0000256" key="12">
    <source>
        <dbReference type="ARBA" id="ARBA00060592"/>
    </source>
</evidence>
<keyword evidence="11 13" id="KW-0961">Cell wall biogenesis/degradation</keyword>
<keyword evidence="8" id="KW-0564">Palmitate</keyword>
<dbReference type="Pfam" id="PF03734">
    <property type="entry name" value="YkuD"/>
    <property type="match status" value="1"/>
</dbReference>
<dbReference type="Gene3D" id="2.60.40.3780">
    <property type="match status" value="1"/>
</dbReference>
<dbReference type="Proteomes" id="UP000199019">
    <property type="component" value="Unassembled WGS sequence"/>
</dbReference>
<evidence type="ECO:0000256" key="13">
    <source>
        <dbReference type="PROSITE-ProRule" id="PRU01373"/>
    </source>
</evidence>
<dbReference type="STRING" id="587636.SAMN05216199_1405"/>
<evidence type="ECO:0000256" key="4">
    <source>
        <dbReference type="ARBA" id="ARBA00022729"/>
    </source>
</evidence>
<keyword evidence="18" id="KW-1185">Reference proteome</keyword>
<comment type="pathway">
    <text evidence="12">Glycan biosynthesis.</text>
</comment>
<evidence type="ECO:0000256" key="3">
    <source>
        <dbReference type="ARBA" id="ARBA00022679"/>
    </source>
</evidence>
<keyword evidence="7" id="KW-0472">Membrane</keyword>
<evidence type="ECO:0000256" key="15">
    <source>
        <dbReference type="SAM" id="SignalP"/>
    </source>
</evidence>
<evidence type="ECO:0000256" key="8">
    <source>
        <dbReference type="ARBA" id="ARBA00023139"/>
    </source>
</evidence>
<feature type="region of interest" description="Disordered" evidence="14">
    <location>
        <begin position="29"/>
        <end position="58"/>
    </location>
</feature>
<evidence type="ECO:0000256" key="6">
    <source>
        <dbReference type="ARBA" id="ARBA00022984"/>
    </source>
</evidence>
<evidence type="ECO:0000256" key="11">
    <source>
        <dbReference type="ARBA" id="ARBA00023316"/>
    </source>
</evidence>
<dbReference type="Pfam" id="PF17964">
    <property type="entry name" value="Big_10"/>
    <property type="match status" value="1"/>
</dbReference>
<dbReference type="InterPro" id="IPR050979">
    <property type="entry name" value="LD-transpeptidase"/>
</dbReference>
<dbReference type="GO" id="GO:0005576">
    <property type="term" value="C:extracellular region"/>
    <property type="evidence" value="ECO:0007669"/>
    <property type="project" value="TreeGrafter"/>
</dbReference>
<evidence type="ECO:0000256" key="7">
    <source>
        <dbReference type="ARBA" id="ARBA00023136"/>
    </source>
</evidence>
<dbReference type="CDD" id="cd13432">
    <property type="entry name" value="LDT_IgD_like_2"/>
    <property type="match status" value="1"/>
</dbReference>
<keyword evidence="9 17" id="KW-0449">Lipoprotein</keyword>
<dbReference type="PANTHER" id="PTHR30582:SF2">
    <property type="entry name" value="L,D-TRANSPEPTIDASE YCIB-RELATED"/>
    <property type="match status" value="1"/>
</dbReference>
<dbReference type="GO" id="GO:0018104">
    <property type="term" value="P:peptidoglycan-protein cross-linking"/>
    <property type="evidence" value="ECO:0007669"/>
    <property type="project" value="TreeGrafter"/>
</dbReference>
<organism evidence="17 18">
    <name type="scientific">Pedococcus cremeus</name>
    <dbReference type="NCBI Taxonomy" id="587636"/>
    <lineage>
        <taxon>Bacteria</taxon>
        <taxon>Bacillati</taxon>
        <taxon>Actinomycetota</taxon>
        <taxon>Actinomycetes</taxon>
        <taxon>Micrococcales</taxon>
        <taxon>Intrasporangiaceae</taxon>
        <taxon>Pedococcus</taxon>
    </lineage>
</organism>
<dbReference type="InterPro" id="IPR038063">
    <property type="entry name" value="Transpep_catalytic_dom"/>
</dbReference>
<dbReference type="Gene3D" id="2.60.40.3710">
    <property type="match status" value="1"/>
</dbReference>
<dbReference type="CDD" id="cd16913">
    <property type="entry name" value="YkuD_like"/>
    <property type="match status" value="1"/>
</dbReference>
<dbReference type="EMBL" id="FOHB01000002">
    <property type="protein sequence ID" value="SER91007.1"/>
    <property type="molecule type" value="Genomic_DNA"/>
</dbReference>
<evidence type="ECO:0000256" key="1">
    <source>
        <dbReference type="ARBA" id="ARBA00004752"/>
    </source>
</evidence>
<dbReference type="Gene3D" id="2.40.440.10">
    <property type="entry name" value="L,D-transpeptidase catalytic domain-like"/>
    <property type="match status" value="1"/>
</dbReference>
<evidence type="ECO:0000259" key="16">
    <source>
        <dbReference type="PROSITE" id="PS52029"/>
    </source>
</evidence>
<feature type="signal peptide" evidence="15">
    <location>
        <begin position="1"/>
        <end position="21"/>
    </location>
</feature>
<feature type="active site" description="Proton donor/acceptor" evidence="13">
    <location>
        <position position="338"/>
    </location>
</feature>
<keyword evidence="2" id="KW-1003">Cell membrane</keyword>
<evidence type="ECO:0000313" key="18">
    <source>
        <dbReference type="Proteomes" id="UP000199019"/>
    </source>
</evidence>
<evidence type="ECO:0000256" key="10">
    <source>
        <dbReference type="ARBA" id="ARBA00023315"/>
    </source>
</evidence>
<accession>A0A1H9T1Q5</accession>
<keyword evidence="4 15" id="KW-0732">Signal</keyword>
<feature type="chain" id="PRO_5038445200" evidence="15">
    <location>
        <begin position="22"/>
        <end position="409"/>
    </location>
</feature>
<evidence type="ECO:0000313" key="17">
    <source>
        <dbReference type="EMBL" id="SER91007.1"/>
    </source>
</evidence>
<evidence type="ECO:0000256" key="9">
    <source>
        <dbReference type="ARBA" id="ARBA00023288"/>
    </source>
</evidence>
<dbReference type="GO" id="GO:0071972">
    <property type="term" value="F:peptidoglycan L,D-transpeptidase activity"/>
    <property type="evidence" value="ECO:0007669"/>
    <property type="project" value="TreeGrafter"/>
</dbReference>
<comment type="pathway">
    <text evidence="1 13">Cell wall biogenesis; peptidoglycan biosynthesis.</text>
</comment>
<dbReference type="UniPathway" id="UPA00219"/>
<name>A0A1H9T1Q5_9MICO</name>
<proteinExistence type="predicted"/>
<dbReference type="SUPFAM" id="SSF141523">
    <property type="entry name" value="L,D-transpeptidase catalytic domain-like"/>
    <property type="match status" value="1"/>
</dbReference>
<evidence type="ECO:0000256" key="14">
    <source>
        <dbReference type="SAM" id="MobiDB-lite"/>
    </source>
</evidence>
<evidence type="ECO:0000256" key="2">
    <source>
        <dbReference type="ARBA" id="ARBA00022475"/>
    </source>
</evidence>
<feature type="domain" description="L,D-TPase catalytic" evidence="16">
    <location>
        <begin position="253"/>
        <end position="380"/>
    </location>
</feature>
<reference evidence="18" key="1">
    <citation type="submission" date="2016-10" db="EMBL/GenBank/DDBJ databases">
        <authorList>
            <person name="Varghese N."/>
            <person name="Submissions S."/>
        </authorList>
    </citation>
    <scope>NUCLEOTIDE SEQUENCE [LARGE SCALE GENOMIC DNA]</scope>
    <source>
        <strain evidence="18">CGMCC 1.6963</strain>
    </source>
</reference>
<gene>
    <name evidence="17" type="ORF">SAMN05216199_1405</name>
</gene>
<keyword evidence="5 13" id="KW-0133">Cell shape</keyword>
<keyword evidence="6 13" id="KW-0573">Peptidoglycan synthesis</keyword>
<keyword evidence="3" id="KW-0808">Transferase</keyword>
<dbReference type="InterPro" id="IPR005490">
    <property type="entry name" value="LD_TPept_cat_dom"/>
</dbReference>
<dbReference type="InterPro" id="IPR041280">
    <property type="entry name" value="Big_10"/>
</dbReference>
<dbReference type="PROSITE" id="PS51257">
    <property type="entry name" value="PROKAR_LIPOPROTEIN"/>
    <property type="match status" value="1"/>
</dbReference>
<dbReference type="PROSITE" id="PS52029">
    <property type="entry name" value="LD_TPASE"/>
    <property type="match status" value="1"/>
</dbReference>
<dbReference type="FunFam" id="2.40.440.10:FF:000005">
    <property type="entry name" value="L,D-transpeptidase 2"/>
    <property type="match status" value="1"/>
</dbReference>
<protein>
    <submittedName>
        <fullName evidence="17">Lipoprotein-anchoring transpeptidase ErfK/SrfK</fullName>
    </submittedName>
</protein>
<feature type="active site" description="Nucleophile" evidence="13">
    <location>
        <position position="356"/>
    </location>
</feature>
<evidence type="ECO:0000256" key="5">
    <source>
        <dbReference type="ARBA" id="ARBA00022960"/>
    </source>
</evidence>
<dbReference type="GO" id="GO:0016746">
    <property type="term" value="F:acyltransferase activity"/>
    <property type="evidence" value="ECO:0007669"/>
    <property type="project" value="UniProtKB-KW"/>
</dbReference>
<keyword evidence="10" id="KW-0012">Acyltransferase</keyword>
<dbReference type="AlphaFoldDB" id="A0A1H9T1Q5"/>
<dbReference type="GO" id="GO:0008360">
    <property type="term" value="P:regulation of cell shape"/>
    <property type="evidence" value="ECO:0007669"/>
    <property type="project" value="UniProtKB-UniRule"/>
</dbReference>
<dbReference type="GO" id="GO:0071555">
    <property type="term" value="P:cell wall organization"/>
    <property type="evidence" value="ECO:0007669"/>
    <property type="project" value="UniProtKB-UniRule"/>
</dbReference>
<sequence length="409" mass="42896">MFTRGRSRAAAAVALMGAVLAAAGCNPGAGATAAGTSSSTADHQAAESATPSPSSTPAEVAIAPANAASGVLPSQKVTVSAKSGTLTSVTVKDAEGATVTGTKNGDTGWASKQLLRPDTAYTVSVEAKGPDGSPTTVTSAFRTLKPKVTATYGILNAGMTVGVGMPVSIQFDSAVATKQMRAEVEKRVSVKTVPQTKGAWGWLDNRQLMWRPAEYWRPGTKVSVNAPLTGVQTGPDKWVANDDQASFTIGSSMISTVDMKAHTMTVRRGGQVIKVIPVSTGKPGPLTETRYGTKVIIRKEGEVTMDSSTVGIPKGDPNYYKIKTKWNLRVTWTGEYLHSAPWSVGSQGSANVSHGCVNMAPANAKWMFDNSKVGDVVNFTGSTRRFKPDEGIGVWMYDFAGWKAQSALS</sequence>